<dbReference type="RefSeq" id="WP_212682436.1">
    <property type="nucleotide sequence ID" value="NZ_OBEB01000008.1"/>
</dbReference>
<proteinExistence type="predicted"/>
<keyword evidence="3" id="KW-1185">Reference proteome</keyword>
<dbReference type="GO" id="GO:0004386">
    <property type="term" value="F:helicase activity"/>
    <property type="evidence" value="ECO:0007669"/>
    <property type="project" value="UniProtKB-KW"/>
</dbReference>
<evidence type="ECO:0000313" key="3">
    <source>
        <dbReference type="Proteomes" id="UP000219353"/>
    </source>
</evidence>
<dbReference type="Proteomes" id="UP000219353">
    <property type="component" value="Unassembled WGS sequence"/>
</dbReference>
<keyword evidence="2" id="KW-0067">ATP-binding</keyword>
<sequence length="1081" mass="123666">MINIEIDQQLERVLASLKDFQFATVNNTLVKFQDLKHSHRVLVADEVGLGKTIVAKGVIARLLRLHLERETGVPLRVIYICSNLALADENKQKLAIFKGEQAARWVKPSTFGRLVELAIELKEVSQTSSHIIEVCTLTPATSFTLTAGAGNRRERAILAVLLSQTSIFKDKAPSIYQLFKTSYISRDDRWKDEICYIKNSFNIDPRVIVDLEERLARQCLLPGLSCRFKTLKEAALYIITDWDKHGGETEVNKQLLNLFRAEIRRQVAQCCASHLQADLFILDEFQRFQSLTDQSSESEESLIAQQVFNSNVKKTTAKPKVLLLSATPFKAMTTLHDEDDETSHHEQLHKLLDFLSSNDVDFVTQYEINRDLLHRDMLVLSSGSSDFENIRDINARAVEKLLQTYICRTERGQISKGFEQLIESSELCCGEDFDITEVLGYRALEALSSLLPKGRGGVSLIEFAKATPWALSFLHGYAFKDLYHRNIQKPEVKALLRHSKHSEQHLAWLSRSAIQRYQLNVGQSAPSAKIKALSKVIFEQQPENLLWVPPCKPYYEFDGVFKSNDNFTKTLLFSSWALVPKALSCLWSYEAERRVLKGKSRVVEYYSDKNASPLLRFEGKSTLNVWHLLYPCKSISEISFSGQNLYELLQQQTALIREKLDCLKRYESEEKSSSNWYLLAPMLLDKLSGKAEHVKYWLQVTESHLNNQGRLKHFCEIKDLFEKDKALSLGKMPDDLAQVLAYSSIANPAVCAMRTIQKLWAKDIPAQELIGCSVRLAELTVRLFNHEYAIPIVKRNIKGTLEAGRTASPNWYKVLVYCAHGNFQSMLDEYCHLLASSGCSLEAALHKIEQSMAIRSSNEQVHFWEDRAKAKDKCSSSMRCHFAVPLGNQKLTDDSGLQRVVSVRDAFNSPFRPFVLSSTSIGQEGLDFHWYCRRVVHWNLPNNPIDIEQREGRINRYKSYVVRKRIAESVSPNLDGQTDIWEQMFELARKVGGENGNDLEPYWYIQSGTAKIERIVPTYPMSREVAKYRDIKRILVLYRLAFGQPRQQELLERFTGCDVNNEKFQEIKDSLIINLAPINEK</sequence>
<keyword evidence="2" id="KW-0347">Helicase</keyword>
<dbReference type="Pfam" id="PF00271">
    <property type="entry name" value="Helicase_C"/>
    <property type="match status" value="1"/>
</dbReference>
<evidence type="ECO:0000259" key="1">
    <source>
        <dbReference type="Pfam" id="PF00271"/>
    </source>
</evidence>
<dbReference type="InterPro" id="IPR001650">
    <property type="entry name" value="Helicase_C-like"/>
</dbReference>
<feature type="domain" description="Helicase C-terminal" evidence="1">
    <location>
        <begin position="905"/>
        <end position="957"/>
    </location>
</feature>
<protein>
    <submittedName>
        <fullName evidence="2">Helicase conserved C-terminal domain-containing protein</fullName>
    </submittedName>
</protein>
<accession>A0A285JDU6</accession>
<keyword evidence="2" id="KW-0547">Nucleotide-binding</keyword>
<dbReference type="SUPFAM" id="SSF52540">
    <property type="entry name" value="P-loop containing nucleoside triphosphate hydrolases"/>
    <property type="match status" value="2"/>
</dbReference>
<dbReference type="EMBL" id="OBEB01000008">
    <property type="protein sequence ID" value="SNY58438.1"/>
    <property type="molecule type" value="Genomic_DNA"/>
</dbReference>
<evidence type="ECO:0000313" key="2">
    <source>
        <dbReference type="EMBL" id="SNY58438.1"/>
    </source>
</evidence>
<name>A0A285JDU6_9GAMM</name>
<gene>
    <name evidence="2" type="ORF">SAMN06297280_3402</name>
</gene>
<organism evidence="2 3">
    <name type="scientific">Arsukibacterium tuosuense</name>
    <dbReference type="NCBI Taxonomy" id="1323745"/>
    <lineage>
        <taxon>Bacteria</taxon>
        <taxon>Pseudomonadati</taxon>
        <taxon>Pseudomonadota</taxon>
        <taxon>Gammaproteobacteria</taxon>
        <taxon>Chromatiales</taxon>
        <taxon>Chromatiaceae</taxon>
        <taxon>Arsukibacterium</taxon>
    </lineage>
</organism>
<dbReference type="InterPro" id="IPR027417">
    <property type="entry name" value="P-loop_NTPase"/>
</dbReference>
<keyword evidence="2" id="KW-0378">Hydrolase</keyword>
<dbReference type="Gene3D" id="3.40.50.300">
    <property type="entry name" value="P-loop containing nucleotide triphosphate hydrolases"/>
    <property type="match status" value="2"/>
</dbReference>
<dbReference type="AlphaFoldDB" id="A0A285JDU6"/>
<reference evidence="3" key="1">
    <citation type="submission" date="2017-09" db="EMBL/GenBank/DDBJ databases">
        <authorList>
            <person name="Varghese N."/>
            <person name="Submissions S."/>
        </authorList>
    </citation>
    <scope>NUCLEOTIDE SEQUENCE [LARGE SCALE GENOMIC DNA]</scope>
    <source>
        <strain evidence="3">CGMCC 1.12461</strain>
    </source>
</reference>